<dbReference type="InterPro" id="IPR008533">
    <property type="entry name" value="DUF815"/>
</dbReference>
<keyword evidence="1" id="KW-0067">ATP-binding</keyword>
<comment type="caution">
    <text evidence="1">The sequence shown here is derived from an EMBL/GenBank/DDBJ whole genome shotgun (WGS) entry which is preliminary data.</text>
</comment>
<dbReference type="EMBL" id="SVNY01000001">
    <property type="protein sequence ID" value="MBE6832231.1"/>
    <property type="molecule type" value="Genomic_DNA"/>
</dbReference>
<dbReference type="AlphaFoldDB" id="A0A928Q2V2"/>
<evidence type="ECO:0000313" key="1">
    <source>
        <dbReference type="EMBL" id="MBE6832231.1"/>
    </source>
</evidence>
<gene>
    <name evidence="1" type="ORF">E7512_01380</name>
</gene>
<dbReference type="PANTHER" id="PTHR42935:SF1">
    <property type="entry name" value="SLR0930 PROTEIN"/>
    <property type="match status" value="1"/>
</dbReference>
<sequence length="403" mass="44662">MASLSVYRGILERSVPEAFFRLLNTAQGDRPEAFLTAWGNLIALLARKNADTNLAQALTEPVLYDENAFSVAAASGKEVSSLVEAAALRDLKILAELSALTPQEILAKSAFPQAAELGLPCWENGQVISQLQQEPQTCLTQLKAFYAQNGCGRFARNRAFIWRNGVLSPVPHPDPILLQDLKGYELQRGMVLENTSSFVQGLPANNCLLYGDRGTGKSSTVKALLHEFAALRLIEMPKAEIPHFPDLVEILAGLPMKFIVFIDDLSFSRQDDTYAALKAVLEGGLAARPENTLIYATSNRRHLLRETFSDREGDEIHRVDTIQESLSLADRFGLSVRFMLPDKAQYLDIVEKLAHQHGLSEHLPQLLIGAERFALERAGRSPRCAQQYVRLAESRIRQGKSIL</sequence>
<keyword evidence="1" id="KW-0547">Nucleotide-binding</keyword>
<dbReference type="InterPro" id="IPR027417">
    <property type="entry name" value="P-loop_NTPase"/>
</dbReference>
<evidence type="ECO:0000313" key="2">
    <source>
        <dbReference type="Proteomes" id="UP000754750"/>
    </source>
</evidence>
<name>A0A928Q2V2_9FIRM</name>
<accession>A0A928Q2V2</accession>
<dbReference type="PANTHER" id="PTHR42935">
    <property type="entry name" value="SLR0930 PROTEIN"/>
    <property type="match status" value="1"/>
</dbReference>
<dbReference type="Pfam" id="PF05673">
    <property type="entry name" value="DUF815"/>
    <property type="match status" value="1"/>
</dbReference>
<reference evidence="1" key="1">
    <citation type="submission" date="2019-04" db="EMBL/GenBank/DDBJ databases">
        <title>Evolution of Biomass-Degrading Anaerobic Consortia Revealed by Metagenomics.</title>
        <authorList>
            <person name="Peng X."/>
        </authorList>
    </citation>
    <scope>NUCLEOTIDE SEQUENCE</scope>
    <source>
        <strain evidence="1">SIG551</strain>
    </source>
</reference>
<proteinExistence type="predicted"/>
<protein>
    <submittedName>
        <fullName evidence="1">ATP-binding protein</fullName>
    </submittedName>
</protein>
<dbReference type="Gene3D" id="3.40.50.300">
    <property type="entry name" value="P-loop containing nucleotide triphosphate hydrolases"/>
    <property type="match status" value="1"/>
</dbReference>
<organism evidence="1 2">
    <name type="scientific">Faecalispora sporosphaeroides</name>
    <dbReference type="NCBI Taxonomy" id="1549"/>
    <lineage>
        <taxon>Bacteria</taxon>
        <taxon>Bacillati</taxon>
        <taxon>Bacillota</taxon>
        <taxon>Clostridia</taxon>
        <taxon>Eubacteriales</taxon>
        <taxon>Oscillospiraceae</taxon>
        <taxon>Faecalispora</taxon>
    </lineage>
</organism>
<dbReference type="SUPFAM" id="SSF52540">
    <property type="entry name" value="P-loop containing nucleoside triphosphate hydrolases"/>
    <property type="match status" value="1"/>
</dbReference>
<dbReference type="GO" id="GO:0005524">
    <property type="term" value="F:ATP binding"/>
    <property type="evidence" value="ECO:0007669"/>
    <property type="project" value="UniProtKB-KW"/>
</dbReference>
<dbReference type="Proteomes" id="UP000754750">
    <property type="component" value="Unassembled WGS sequence"/>
</dbReference>